<dbReference type="Gene3D" id="2.60.120.10">
    <property type="entry name" value="Jelly Rolls"/>
    <property type="match status" value="1"/>
</dbReference>
<evidence type="ECO:0000313" key="2">
    <source>
        <dbReference type="EMBL" id="RKQ17115.1"/>
    </source>
</evidence>
<dbReference type="SUPFAM" id="SSF51182">
    <property type="entry name" value="RmlC-like cupins"/>
    <property type="match status" value="1"/>
</dbReference>
<accession>A0A494Z3L4</accession>
<dbReference type="PANTHER" id="PTHR37694">
    <property type="entry name" value="SLR8022 PROTEIN"/>
    <property type="match status" value="1"/>
</dbReference>
<evidence type="ECO:0000259" key="1">
    <source>
        <dbReference type="Pfam" id="PF07883"/>
    </source>
</evidence>
<protein>
    <submittedName>
        <fullName evidence="2">Cupin domain-containing protein</fullName>
    </submittedName>
</protein>
<keyword evidence="3" id="KW-1185">Reference proteome</keyword>
<dbReference type="Proteomes" id="UP000281813">
    <property type="component" value="Unassembled WGS sequence"/>
</dbReference>
<organism evidence="2 3">
    <name type="scientific">Oceanobacillus bengalensis</name>
    <dbReference type="NCBI Taxonomy" id="1435466"/>
    <lineage>
        <taxon>Bacteria</taxon>
        <taxon>Bacillati</taxon>
        <taxon>Bacillota</taxon>
        <taxon>Bacilli</taxon>
        <taxon>Bacillales</taxon>
        <taxon>Bacillaceae</taxon>
        <taxon>Oceanobacillus</taxon>
    </lineage>
</organism>
<proteinExistence type="predicted"/>
<reference evidence="2 3" key="1">
    <citation type="journal article" date="2015" name="Antonie Van Leeuwenhoek">
        <title>Oceanobacillus bengalensis sp. nov., a bacterium isolated from seawater of the Bay of Bengal.</title>
        <authorList>
            <person name="Yongchang O."/>
            <person name="Xiang W."/>
            <person name="Wang G."/>
        </authorList>
    </citation>
    <scope>NUCLEOTIDE SEQUENCE [LARGE SCALE GENOMIC DNA]</scope>
    <source>
        <strain evidence="2 3">MCCC 1K00260</strain>
    </source>
</reference>
<evidence type="ECO:0000313" key="3">
    <source>
        <dbReference type="Proteomes" id="UP000281813"/>
    </source>
</evidence>
<dbReference type="InterPro" id="IPR013096">
    <property type="entry name" value="Cupin_2"/>
</dbReference>
<comment type="caution">
    <text evidence="2">The sequence shown here is derived from an EMBL/GenBank/DDBJ whole genome shotgun (WGS) entry which is preliminary data.</text>
</comment>
<sequence>MENKSIQAAQQFSEERFTKIEIIKTKRSSVFLLNFLPGQQMKPHNHPNRELYLHVLEGNGVLSIDGKDLEINQGDVVYCDPEEQIGFTNNWENNVSIYGTMTKIDS</sequence>
<dbReference type="EMBL" id="RBZO01000006">
    <property type="protein sequence ID" value="RKQ17115.1"/>
    <property type="molecule type" value="Genomic_DNA"/>
</dbReference>
<dbReference type="InterPro" id="IPR014710">
    <property type="entry name" value="RmlC-like_jellyroll"/>
</dbReference>
<dbReference type="OrthoDB" id="6311549at2"/>
<dbReference type="InterPro" id="IPR011051">
    <property type="entry name" value="RmlC_Cupin_sf"/>
</dbReference>
<dbReference type="RefSeq" id="WP_121129438.1">
    <property type="nucleotide sequence ID" value="NZ_JBHUFK010000041.1"/>
</dbReference>
<gene>
    <name evidence="2" type="ORF">D8M05_05440</name>
</gene>
<dbReference type="AlphaFoldDB" id="A0A494Z3L4"/>
<name>A0A494Z3L4_9BACI</name>
<dbReference type="PANTHER" id="PTHR37694:SF1">
    <property type="entry name" value="SLR8022 PROTEIN"/>
    <property type="match status" value="1"/>
</dbReference>
<feature type="domain" description="Cupin type-2" evidence="1">
    <location>
        <begin position="32"/>
        <end position="90"/>
    </location>
</feature>
<dbReference type="Pfam" id="PF07883">
    <property type="entry name" value="Cupin_2"/>
    <property type="match status" value="1"/>
</dbReference>